<dbReference type="InterPro" id="IPR013768">
    <property type="entry name" value="ICAM_N"/>
</dbReference>
<feature type="signal peptide" evidence="2">
    <location>
        <begin position="1"/>
        <end position="21"/>
    </location>
</feature>
<protein>
    <submittedName>
        <fullName evidence="5">Hemicentin-1-like</fullName>
    </submittedName>
</protein>
<feature type="chain" id="PRO_5027774854" evidence="2">
    <location>
        <begin position="22"/>
        <end position="723"/>
    </location>
</feature>
<dbReference type="InterPro" id="IPR036179">
    <property type="entry name" value="Ig-like_dom_sf"/>
</dbReference>
<keyword evidence="1" id="KW-0812">Transmembrane</keyword>
<gene>
    <name evidence="5" type="primary">LOC116221486</name>
</gene>
<dbReference type="SMART" id="SM00409">
    <property type="entry name" value="IG"/>
    <property type="match status" value="3"/>
</dbReference>
<feature type="domain" description="Ig-like" evidence="3">
    <location>
        <begin position="458"/>
        <end position="562"/>
    </location>
</feature>
<dbReference type="PROSITE" id="PS50835">
    <property type="entry name" value="IG_LIKE"/>
    <property type="match status" value="4"/>
</dbReference>
<dbReference type="SMART" id="SM00408">
    <property type="entry name" value="IGc2"/>
    <property type="match status" value="4"/>
</dbReference>
<dbReference type="InterPro" id="IPR003599">
    <property type="entry name" value="Ig_sub"/>
</dbReference>
<accession>A0A6P8FNM8</accession>
<sequence length="723" mass="80670">MYVGIYFRVFLSLLPLWVVDGNQCPEGVLTIHPERVVVKYGDFVEVNCSASGTHDGMGWEATVGNKPIEEDIHLITWTVEELTDWDVEAQCFINLEDEQCIKTLTVVMYKDLEHAPVLSANHTGPMIEGTTYLLQCAVYNVAPVRTLTVMWYRGDVLIGHSPADNSTERPSPVNVTASLRITPTKHDDGAQFRCEAELNLGQEGPQPPPPKMISQSVSITVHYGPVTTNCPHLTHSGLKMARKSFWPEELSRGYGGNISSWQTAPTENASHLLDIKVLYPPSPIAELEDTEVDVVGSDVVLKCAVHGDPRPQYEWSYPWVSNVWVKTEDGVSLLHINGTTEANIGTYACFAFNKLGEARRSVRVTVKGVQASCPIQFSSANKTVNETVVEYNKNVSIRCSAPGHKEILWTVSRNHRITGDTWTEKALTDWNVKPICKVTLWNRDPCHKLFNVTLFKTPKDLSIRFQNHSGPLIKDKQYTLLCEIQNVAPIKNLVVNWYKKEINSSRSVKNETFPDNSIKTPQNVSSTLLIRATKSENGAQYWCEARLKLGDHDTSATSQPLSVTVYYGPVITRPNVSDLPVFKDYQEVLVCEAEGNPKPEIIWIFNNKSIKGGNLTIGTEMAGLIHCRASNEVDVATKTVKLVFKEDYLPLIAGFVAVIVVITSVIFIFIYSIYYTNTKMGRYSLKDAKPNTQNGNVAQNGLDSNFPMKKLSQQNIYVLDGTP</sequence>
<dbReference type="PANTHER" id="PTHR13771">
    <property type="entry name" value="INTERCELLULAR ADHESION MOLECULE"/>
    <property type="match status" value="1"/>
</dbReference>
<dbReference type="Gene3D" id="2.60.40.10">
    <property type="entry name" value="Immunoglobulins"/>
    <property type="match status" value="5"/>
</dbReference>
<dbReference type="PANTHER" id="PTHR13771:SF9">
    <property type="entry name" value="INTERCELLULAR ADHESION MOLECULE 5"/>
    <property type="match status" value="1"/>
</dbReference>
<dbReference type="Pfam" id="PF13927">
    <property type="entry name" value="Ig_3"/>
    <property type="match status" value="1"/>
</dbReference>
<keyword evidence="4" id="KW-1185">Reference proteome</keyword>
<dbReference type="InterPro" id="IPR003598">
    <property type="entry name" value="Ig_sub2"/>
</dbReference>
<dbReference type="SUPFAM" id="SSF48726">
    <property type="entry name" value="Immunoglobulin"/>
    <property type="match status" value="5"/>
</dbReference>
<organism evidence="4 5">
    <name type="scientific">Clupea harengus</name>
    <name type="common">Atlantic herring</name>
    <dbReference type="NCBI Taxonomy" id="7950"/>
    <lineage>
        <taxon>Eukaryota</taxon>
        <taxon>Metazoa</taxon>
        <taxon>Chordata</taxon>
        <taxon>Craniata</taxon>
        <taxon>Vertebrata</taxon>
        <taxon>Euteleostomi</taxon>
        <taxon>Actinopterygii</taxon>
        <taxon>Neopterygii</taxon>
        <taxon>Teleostei</taxon>
        <taxon>Clupei</taxon>
        <taxon>Clupeiformes</taxon>
        <taxon>Clupeoidei</taxon>
        <taxon>Clupeidae</taxon>
        <taxon>Clupea</taxon>
    </lineage>
</organism>
<feature type="domain" description="Ig-like" evidence="3">
    <location>
        <begin position="569"/>
        <end position="643"/>
    </location>
</feature>
<dbReference type="InterPro" id="IPR013783">
    <property type="entry name" value="Ig-like_fold"/>
</dbReference>
<dbReference type="GeneID" id="116221486"/>
<feature type="transmembrane region" description="Helical" evidence="1">
    <location>
        <begin position="648"/>
        <end position="674"/>
    </location>
</feature>
<dbReference type="GO" id="GO:0007155">
    <property type="term" value="P:cell adhesion"/>
    <property type="evidence" value="ECO:0007669"/>
    <property type="project" value="InterPro"/>
</dbReference>
<reference evidence="5" key="1">
    <citation type="submission" date="2025-08" db="UniProtKB">
        <authorList>
            <consortium name="RefSeq"/>
        </authorList>
    </citation>
    <scope>IDENTIFICATION</scope>
</reference>
<proteinExistence type="predicted"/>
<keyword evidence="1" id="KW-0472">Membrane</keyword>
<dbReference type="InterPro" id="IPR007110">
    <property type="entry name" value="Ig-like_dom"/>
</dbReference>
<dbReference type="Proteomes" id="UP000515152">
    <property type="component" value="Chromosome 1"/>
</dbReference>
<dbReference type="OrthoDB" id="5843397at2759"/>
<dbReference type="RefSeq" id="XP_031427934.1">
    <property type="nucleotide sequence ID" value="XM_031572074.2"/>
</dbReference>
<evidence type="ECO:0000256" key="2">
    <source>
        <dbReference type="SAM" id="SignalP"/>
    </source>
</evidence>
<keyword evidence="2" id="KW-0732">Signal</keyword>
<evidence type="ECO:0000259" key="3">
    <source>
        <dbReference type="PROSITE" id="PS50835"/>
    </source>
</evidence>
<evidence type="ECO:0000313" key="4">
    <source>
        <dbReference type="Proteomes" id="UP000515152"/>
    </source>
</evidence>
<dbReference type="AlphaFoldDB" id="A0A6P8FNM8"/>
<dbReference type="KEGG" id="char:116221486"/>
<dbReference type="Pfam" id="PF03921">
    <property type="entry name" value="ICAM_N"/>
    <property type="match status" value="1"/>
</dbReference>
<evidence type="ECO:0000256" key="1">
    <source>
        <dbReference type="SAM" id="Phobius"/>
    </source>
</evidence>
<dbReference type="GO" id="GO:0005178">
    <property type="term" value="F:integrin binding"/>
    <property type="evidence" value="ECO:0007669"/>
    <property type="project" value="InterPro"/>
</dbReference>
<name>A0A6P8FNM8_CLUHA</name>
<feature type="domain" description="Ig-like" evidence="3">
    <location>
        <begin position="281"/>
        <end position="365"/>
    </location>
</feature>
<evidence type="ECO:0000313" key="5">
    <source>
        <dbReference type="RefSeq" id="XP_031427934.1"/>
    </source>
</evidence>
<dbReference type="InterPro" id="IPR047012">
    <property type="entry name" value="ICAM_VCAM"/>
</dbReference>
<keyword evidence="1" id="KW-1133">Transmembrane helix</keyword>
<feature type="domain" description="Ig-like" evidence="3">
    <location>
        <begin position="116"/>
        <end position="214"/>
    </location>
</feature>